<keyword evidence="4" id="KW-1185">Reference proteome</keyword>
<comment type="caution">
    <text evidence="3">The sequence shown here is derived from an EMBL/GenBank/DDBJ whole genome shotgun (WGS) entry which is preliminary data.</text>
</comment>
<protein>
    <submittedName>
        <fullName evidence="3">LLM class flavin-dependent oxidoreductase</fullName>
    </submittedName>
</protein>
<evidence type="ECO:0000313" key="4">
    <source>
        <dbReference type="Proteomes" id="UP001597417"/>
    </source>
</evidence>
<accession>A0ABW5G440</accession>
<dbReference type="EMBL" id="JBHUKR010000023">
    <property type="protein sequence ID" value="MFD2421715.1"/>
    <property type="molecule type" value="Genomic_DNA"/>
</dbReference>
<dbReference type="InterPro" id="IPR036661">
    <property type="entry name" value="Luciferase-like_sf"/>
</dbReference>
<dbReference type="Pfam" id="PF00296">
    <property type="entry name" value="Bac_luciferase"/>
    <property type="match status" value="1"/>
</dbReference>
<dbReference type="PANTHER" id="PTHR43244:SF1">
    <property type="entry name" value="5,10-METHYLENETETRAHYDROMETHANOPTERIN REDUCTASE"/>
    <property type="match status" value="1"/>
</dbReference>
<dbReference type="SUPFAM" id="SSF51679">
    <property type="entry name" value="Bacterial luciferase-like"/>
    <property type="match status" value="1"/>
</dbReference>
<dbReference type="Proteomes" id="UP001597417">
    <property type="component" value="Unassembled WGS sequence"/>
</dbReference>
<keyword evidence="1" id="KW-0560">Oxidoreductase</keyword>
<organism evidence="3 4">
    <name type="scientific">Amycolatopsis pigmentata</name>
    <dbReference type="NCBI Taxonomy" id="450801"/>
    <lineage>
        <taxon>Bacteria</taxon>
        <taxon>Bacillati</taxon>
        <taxon>Actinomycetota</taxon>
        <taxon>Actinomycetes</taxon>
        <taxon>Pseudonocardiales</taxon>
        <taxon>Pseudonocardiaceae</taxon>
        <taxon>Amycolatopsis</taxon>
    </lineage>
</organism>
<dbReference type="RefSeq" id="WP_378270459.1">
    <property type="nucleotide sequence ID" value="NZ_JBHUKR010000023.1"/>
</dbReference>
<dbReference type="InterPro" id="IPR011251">
    <property type="entry name" value="Luciferase-like_dom"/>
</dbReference>
<proteinExistence type="predicted"/>
<dbReference type="Gene3D" id="3.20.20.30">
    <property type="entry name" value="Luciferase-like domain"/>
    <property type="match status" value="1"/>
</dbReference>
<reference evidence="4" key="1">
    <citation type="journal article" date="2019" name="Int. J. Syst. Evol. Microbiol.">
        <title>The Global Catalogue of Microorganisms (GCM) 10K type strain sequencing project: providing services to taxonomists for standard genome sequencing and annotation.</title>
        <authorList>
            <consortium name="The Broad Institute Genomics Platform"/>
            <consortium name="The Broad Institute Genome Sequencing Center for Infectious Disease"/>
            <person name="Wu L."/>
            <person name="Ma J."/>
        </authorList>
    </citation>
    <scope>NUCLEOTIDE SEQUENCE [LARGE SCALE GENOMIC DNA]</scope>
    <source>
        <strain evidence="4">CGMCC 4.7645</strain>
    </source>
</reference>
<name>A0ABW5G440_9PSEU</name>
<feature type="domain" description="Luciferase-like" evidence="2">
    <location>
        <begin position="13"/>
        <end position="166"/>
    </location>
</feature>
<dbReference type="InterPro" id="IPR050564">
    <property type="entry name" value="F420-G6PD/mer"/>
</dbReference>
<evidence type="ECO:0000259" key="2">
    <source>
        <dbReference type="Pfam" id="PF00296"/>
    </source>
</evidence>
<gene>
    <name evidence="3" type="ORF">ACFSXZ_35825</name>
</gene>
<dbReference type="PANTHER" id="PTHR43244">
    <property type="match status" value="1"/>
</dbReference>
<evidence type="ECO:0000313" key="3">
    <source>
        <dbReference type="EMBL" id="MFD2421715.1"/>
    </source>
</evidence>
<sequence length="325" mass="35265">MKLACSLATSLETPQHMRIAEELGYERAVCYDSPALYPDMWVQLCRAADITERIQLGSGVLIPSLRHPMVTASAIATLVAAIGPERVIVGVGSGFTGQLAMGRPPVPWAKVRRYVEVVRALLRGEQVEWDGAITRMIHPDERFAPARPITVRWAIAAEGPKGLQVARDLDAEVLRISSPVPGFARQSMMTVGTVLEEGEDPGSERVIDAAGHGAGQLLHWALEHGKLDELLPDGGGEWAAAYDAIPENVRHLAVHDRHLVEVNEVDRPFVTSELMAASGLGASAKQWQDRFAEFEANGCTTVSFQPAGRDIARELEAFAAAFHGR</sequence>
<evidence type="ECO:0000256" key="1">
    <source>
        <dbReference type="ARBA" id="ARBA00023002"/>
    </source>
</evidence>